<keyword evidence="6" id="KW-1185">Reference proteome</keyword>
<evidence type="ECO:0000256" key="3">
    <source>
        <dbReference type="ARBA" id="ARBA00022801"/>
    </source>
</evidence>
<dbReference type="InterPro" id="IPR011335">
    <property type="entry name" value="Restrct_endonuc-II-like"/>
</dbReference>
<dbReference type="GO" id="GO:0016787">
    <property type="term" value="F:hydrolase activity"/>
    <property type="evidence" value="ECO:0007669"/>
    <property type="project" value="UniProtKB-KW"/>
</dbReference>
<evidence type="ECO:0000313" key="6">
    <source>
        <dbReference type="Proteomes" id="UP000063919"/>
    </source>
</evidence>
<dbReference type="SUPFAM" id="SSF52980">
    <property type="entry name" value="Restriction endonuclease-like"/>
    <property type="match status" value="1"/>
</dbReference>
<evidence type="ECO:0000256" key="2">
    <source>
        <dbReference type="ARBA" id="ARBA00022759"/>
    </source>
</evidence>
<accession>A0A0M3SJE0</accession>
<dbReference type="GO" id="GO:0004519">
    <property type="term" value="F:endonuclease activity"/>
    <property type="evidence" value="ECO:0007669"/>
    <property type="project" value="UniProtKB-KW"/>
</dbReference>
<dbReference type="Proteomes" id="UP000063919">
    <property type="component" value="Chromosome"/>
</dbReference>
<keyword evidence="3" id="KW-0378">Hydrolase</keyword>
<dbReference type="OrthoDB" id="3188707at2"/>
<dbReference type="CDD" id="cd22356">
    <property type="entry name" value="Sau3AI_N-like"/>
    <property type="match status" value="1"/>
</dbReference>
<reference evidence="5 6" key="1">
    <citation type="journal article" date="2015" name="Genome Announc.">
        <title>Complete Genome Sequence of Spiroplasma cantharicola CC-1T (DSM 21588), a Bacterium Isolated from Soldier Beetle (Cantharis carolinus).</title>
        <authorList>
            <person name="Lo W.S."/>
            <person name="Liu P.Y."/>
            <person name="Kuo C.H."/>
        </authorList>
    </citation>
    <scope>NUCLEOTIDE SEQUENCE [LARGE SCALE GENOMIC DNA]</scope>
    <source>
        <strain evidence="5 6">CC-1</strain>
    </source>
</reference>
<dbReference type="RefSeq" id="WP_053946341.1">
    <property type="nucleotide sequence ID" value="NZ_CP012622.1"/>
</dbReference>
<dbReference type="Pfam" id="PF02976">
    <property type="entry name" value="MutH"/>
    <property type="match status" value="1"/>
</dbReference>
<keyword evidence="1" id="KW-0540">Nuclease</keyword>
<dbReference type="KEGG" id="scj:SCANT_v1c06820"/>
<proteinExistence type="predicted"/>
<dbReference type="GO" id="GO:0003677">
    <property type="term" value="F:DNA binding"/>
    <property type="evidence" value="ECO:0007669"/>
    <property type="project" value="InterPro"/>
</dbReference>
<name>A0A0M3SJE0_9MOLU</name>
<protein>
    <submittedName>
        <fullName evidence="5">DNA mismatch repair protein MutH</fullName>
    </submittedName>
</protein>
<dbReference type="Gene3D" id="3.40.600.10">
    <property type="entry name" value="DNA mismatch repair MutH/Restriction endonuclease, type II"/>
    <property type="match status" value="2"/>
</dbReference>
<gene>
    <name evidence="5" type="primary">mutH</name>
    <name evidence="5" type="ORF">SCANT_v1c06820</name>
</gene>
<dbReference type="SMART" id="SM00927">
    <property type="entry name" value="MutH"/>
    <property type="match status" value="1"/>
</dbReference>
<dbReference type="STRING" id="362837.SCANT_v1c06820"/>
<dbReference type="PATRIC" id="fig|362837.3.peg.698"/>
<dbReference type="AlphaFoldDB" id="A0A0M3SJE0"/>
<feature type="domain" description="DNA mismatch repair MutH/Type II restriction enzyme Sau3AI" evidence="4">
    <location>
        <begin position="54"/>
        <end position="157"/>
    </location>
</feature>
<organism evidence="5 6">
    <name type="scientific">Spiroplasma cantharicola</name>
    <dbReference type="NCBI Taxonomy" id="362837"/>
    <lineage>
        <taxon>Bacteria</taxon>
        <taxon>Bacillati</taxon>
        <taxon>Mycoplasmatota</taxon>
        <taxon>Mollicutes</taxon>
        <taxon>Entomoplasmatales</taxon>
        <taxon>Spiroplasmataceae</taxon>
        <taxon>Spiroplasma</taxon>
    </lineage>
</organism>
<sequence>MDDKQYKQDLLEVFEIAQKAIGKTLRELAGNNLDRIRYFDNKEKVKHVIQQAVFDIGLMSKMEYTFEDLQLELKPVALKYNKYGELIVKERMVLNDIYYDEIVNETFKTSRFINKNQLLLIMTYIHDYEKDFLDYQIKDAFIIDISRQKEFFLIVNDWLAIQEKVKKGKAEDLNEGFTNILSASTKSQNRIDLKKQPYSNVLVRFRNYSFNINFLKEIISKKIRKIDYLNEIFEEKEVNDISDFKNEQIEEYLKSIIGTDISSYTESKANQWHQMAFENYLKENNKEMYDFIKVTNYKLIHKLTDNSNLQEQISTNYELDPFEILNDEFEESTFYQDIILKTYIVIMIDKSNNQVLNFKLFRLSDADIKKAQSVFYNARKEIQRIIAIGKTEEIEPNFTKIKDNLAIHLRKSKKANNTIYKVNNKEFKIPSYEFWINKDVIYK</sequence>
<keyword evidence="2" id="KW-0255">Endonuclease</keyword>
<evidence type="ECO:0000313" key="5">
    <source>
        <dbReference type="EMBL" id="ALD66588.1"/>
    </source>
</evidence>
<dbReference type="REBASE" id="126362">
    <property type="entry name" value="ScaCC1ORF6820P"/>
</dbReference>
<evidence type="ECO:0000256" key="1">
    <source>
        <dbReference type="ARBA" id="ARBA00022722"/>
    </source>
</evidence>
<evidence type="ECO:0000259" key="4">
    <source>
        <dbReference type="SMART" id="SM00927"/>
    </source>
</evidence>
<dbReference type="InterPro" id="IPR011337">
    <property type="entry name" value="DNA_rep_MutH/RE_typeII_Sau3AI"/>
</dbReference>
<dbReference type="InterPro" id="IPR037057">
    <property type="entry name" value="DNA_rep_MutH/T2_RE_sf"/>
</dbReference>
<dbReference type="EMBL" id="CP012622">
    <property type="protein sequence ID" value="ALD66588.1"/>
    <property type="molecule type" value="Genomic_DNA"/>
</dbReference>